<proteinExistence type="predicted"/>
<evidence type="ECO:0000256" key="1">
    <source>
        <dbReference type="SAM" id="Coils"/>
    </source>
</evidence>
<dbReference type="Proteomes" id="UP000054144">
    <property type="component" value="Unassembled WGS sequence"/>
</dbReference>
<organism evidence="3 4">
    <name type="scientific">Fistulina hepatica ATCC 64428</name>
    <dbReference type="NCBI Taxonomy" id="1128425"/>
    <lineage>
        <taxon>Eukaryota</taxon>
        <taxon>Fungi</taxon>
        <taxon>Dikarya</taxon>
        <taxon>Basidiomycota</taxon>
        <taxon>Agaricomycotina</taxon>
        <taxon>Agaricomycetes</taxon>
        <taxon>Agaricomycetidae</taxon>
        <taxon>Agaricales</taxon>
        <taxon>Fistulinaceae</taxon>
        <taxon>Fistulina</taxon>
    </lineage>
</organism>
<keyword evidence="2" id="KW-1133">Transmembrane helix</keyword>
<dbReference type="OrthoDB" id="2788977at2759"/>
<evidence type="ECO:0000256" key="2">
    <source>
        <dbReference type="SAM" id="Phobius"/>
    </source>
</evidence>
<sequence>MYEEFDTRIWNSEYTAYVSTSKLEQALRKASKQATQYEQQMKDLEGKLSESLSNFRAIDSQLQEAFVGIRRNTRRATRAMNSQVPHIAQELDESMKDLVELAETLPVIRTRVHDIKAVYDSGRKKAQALVQDLTWLNTEFYERWRAIVFTARSPVSWRWKVIMRTLFVVSFVMCIWLVWIALAGTYRAYRQRLLWGERLMS</sequence>
<evidence type="ECO:0000313" key="4">
    <source>
        <dbReference type="Proteomes" id="UP000054144"/>
    </source>
</evidence>
<dbReference type="Gene3D" id="1.10.287.1490">
    <property type="match status" value="1"/>
</dbReference>
<reference evidence="3 4" key="1">
    <citation type="journal article" date="2015" name="Fungal Genet. Biol.">
        <title>Evolution of novel wood decay mechanisms in Agaricales revealed by the genome sequences of Fistulina hepatica and Cylindrobasidium torrendii.</title>
        <authorList>
            <person name="Floudas D."/>
            <person name="Held B.W."/>
            <person name="Riley R."/>
            <person name="Nagy L.G."/>
            <person name="Koehler G."/>
            <person name="Ransdell A.S."/>
            <person name="Younus H."/>
            <person name="Chow J."/>
            <person name="Chiniquy J."/>
            <person name="Lipzen A."/>
            <person name="Tritt A."/>
            <person name="Sun H."/>
            <person name="Haridas S."/>
            <person name="LaButti K."/>
            <person name="Ohm R.A."/>
            <person name="Kues U."/>
            <person name="Blanchette R.A."/>
            <person name="Grigoriev I.V."/>
            <person name="Minto R.E."/>
            <person name="Hibbett D.S."/>
        </authorList>
    </citation>
    <scope>NUCLEOTIDE SEQUENCE [LARGE SCALE GENOMIC DNA]</scope>
    <source>
        <strain evidence="3 4">ATCC 64428</strain>
    </source>
</reference>
<feature type="coiled-coil region" evidence="1">
    <location>
        <begin position="20"/>
        <end position="54"/>
    </location>
</feature>
<dbReference type="AlphaFoldDB" id="A0A0D7AFU2"/>
<keyword evidence="2" id="KW-0472">Membrane</keyword>
<keyword evidence="2" id="KW-0812">Transmembrane</keyword>
<name>A0A0D7AFU2_9AGAR</name>
<dbReference type="EMBL" id="KN881696">
    <property type="protein sequence ID" value="KIY49984.1"/>
    <property type="molecule type" value="Genomic_DNA"/>
</dbReference>
<keyword evidence="1" id="KW-0175">Coiled coil</keyword>
<feature type="transmembrane region" description="Helical" evidence="2">
    <location>
        <begin position="166"/>
        <end position="189"/>
    </location>
</feature>
<accession>A0A0D7AFU2</accession>
<evidence type="ECO:0000313" key="3">
    <source>
        <dbReference type="EMBL" id="KIY49984.1"/>
    </source>
</evidence>
<gene>
    <name evidence="3" type="ORF">FISHEDRAFT_57872</name>
</gene>
<keyword evidence="4" id="KW-1185">Reference proteome</keyword>
<protein>
    <submittedName>
        <fullName evidence="3">Uncharacterized protein</fullName>
    </submittedName>
</protein>